<keyword evidence="2" id="KW-1185">Reference proteome</keyword>
<dbReference type="Proteomes" id="UP000595460">
    <property type="component" value="Chromosome"/>
</dbReference>
<name>A0ABX7BZ60_9HYPH</name>
<protein>
    <submittedName>
        <fullName evidence="1">Response regulator</fullName>
    </submittedName>
</protein>
<gene>
    <name evidence="1" type="ORF">JI749_06455</name>
</gene>
<organism evidence="1 2">
    <name type="scientific">Devosia oryziradicis</name>
    <dbReference type="NCBI Taxonomy" id="2801335"/>
    <lineage>
        <taxon>Bacteria</taxon>
        <taxon>Pseudomonadati</taxon>
        <taxon>Pseudomonadota</taxon>
        <taxon>Alphaproteobacteria</taxon>
        <taxon>Hyphomicrobiales</taxon>
        <taxon>Devosiaceae</taxon>
        <taxon>Devosia</taxon>
    </lineage>
</organism>
<reference evidence="1 2" key="1">
    <citation type="submission" date="2021-01" db="EMBL/GenBank/DDBJ databases">
        <title>Genome seq and assembly of Devosia sp. G19.</title>
        <authorList>
            <person name="Chhetri G."/>
        </authorList>
    </citation>
    <scope>NUCLEOTIDE SEQUENCE [LARGE SCALE GENOMIC DNA]</scope>
    <source>
        <strain evidence="1 2">G19</strain>
    </source>
</reference>
<evidence type="ECO:0000313" key="1">
    <source>
        <dbReference type="EMBL" id="QQR37249.1"/>
    </source>
</evidence>
<proteinExistence type="predicted"/>
<dbReference type="InterPro" id="IPR011006">
    <property type="entry name" value="CheY-like_superfamily"/>
</dbReference>
<dbReference type="RefSeq" id="WP_201661042.1">
    <property type="nucleotide sequence ID" value="NZ_CP068047.1"/>
</dbReference>
<dbReference type="SUPFAM" id="SSF52172">
    <property type="entry name" value="CheY-like"/>
    <property type="match status" value="1"/>
</dbReference>
<dbReference type="EMBL" id="CP068047">
    <property type="protein sequence ID" value="QQR37249.1"/>
    <property type="molecule type" value="Genomic_DNA"/>
</dbReference>
<sequence>MSVGVERLLDMLFSVLPNIWRLRTCEEAVTFDSGLLTVKREIRSKLRIIAIDDEGFPYREGLESYGFTLTTRTTSPPGTELGQFAIVISDIMGVMPQNTNQHGLPAIEEYFNEYPLLRVVVLTGAQRNSNLIRRAEQSSDIVLSKQTALEDMVPVLDRLLADILSPTSQWTRMRNFLRKKGLNSKQLLLAEHYYTQSFIKNQPDIFSKGLGKLRTNVDYSEVLAGSVSAFSAVVKLARTLSGP</sequence>
<accession>A0ABX7BZ60</accession>
<evidence type="ECO:0000313" key="2">
    <source>
        <dbReference type="Proteomes" id="UP000595460"/>
    </source>
</evidence>